<dbReference type="Proteomes" id="UP001314229">
    <property type="component" value="Unassembled WGS sequence"/>
</dbReference>
<evidence type="ECO:0000256" key="2">
    <source>
        <dbReference type="ARBA" id="ARBA00023054"/>
    </source>
</evidence>
<evidence type="ECO:0000313" key="5">
    <source>
        <dbReference type="EMBL" id="CAK6962840.1"/>
    </source>
</evidence>
<gene>
    <name evidence="5" type="ORF">FSCOSCO3_A009410</name>
</gene>
<reference evidence="5 6" key="1">
    <citation type="submission" date="2024-01" db="EMBL/GenBank/DDBJ databases">
        <authorList>
            <person name="Alioto T."/>
            <person name="Alioto T."/>
            <person name="Gomez Garrido J."/>
        </authorList>
    </citation>
    <scope>NUCLEOTIDE SEQUENCE [LARGE SCALE GENOMIC DNA]</scope>
</reference>
<evidence type="ECO:0000256" key="1">
    <source>
        <dbReference type="ARBA" id="ARBA00022754"/>
    </source>
</evidence>
<dbReference type="Gene3D" id="1.20.5.500">
    <property type="entry name" value="Single helix bin"/>
    <property type="match status" value="1"/>
</dbReference>
<dbReference type="InterPro" id="IPR039008">
    <property type="entry name" value="IF_rod_dom"/>
</dbReference>
<dbReference type="Gene3D" id="1.20.5.170">
    <property type="match status" value="1"/>
</dbReference>
<dbReference type="SMART" id="SM01391">
    <property type="entry name" value="Filament"/>
    <property type="match status" value="1"/>
</dbReference>
<accession>A0AAV1NUN4</accession>
<proteinExistence type="predicted"/>
<dbReference type="PROSITE" id="PS51842">
    <property type="entry name" value="IF_ROD_2"/>
    <property type="match status" value="1"/>
</dbReference>
<name>A0AAV1NUN4_SCOSC</name>
<dbReference type="PANTHER" id="PTHR23239">
    <property type="entry name" value="INTERMEDIATE FILAMENT"/>
    <property type="match status" value="1"/>
</dbReference>
<organism evidence="5 6">
    <name type="scientific">Scomber scombrus</name>
    <name type="common">Atlantic mackerel</name>
    <name type="synonym">Scomber vernalis</name>
    <dbReference type="NCBI Taxonomy" id="13677"/>
    <lineage>
        <taxon>Eukaryota</taxon>
        <taxon>Metazoa</taxon>
        <taxon>Chordata</taxon>
        <taxon>Craniata</taxon>
        <taxon>Vertebrata</taxon>
        <taxon>Euteleostomi</taxon>
        <taxon>Actinopterygii</taxon>
        <taxon>Neopterygii</taxon>
        <taxon>Teleostei</taxon>
        <taxon>Neoteleostei</taxon>
        <taxon>Acanthomorphata</taxon>
        <taxon>Pelagiaria</taxon>
        <taxon>Scombriformes</taxon>
        <taxon>Scombridae</taxon>
        <taxon>Scomber</taxon>
    </lineage>
</organism>
<dbReference type="SUPFAM" id="SSF64593">
    <property type="entry name" value="Intermediate filament protein, coiled coil region"/>
    <property type="match status" value="2"/>
</dbReference>
<feature type="coiled-coil region" evidence="3">
    <location>
        <begin position="284"/>
        <end position="371"/>
    </location>
</feature>
<dbReference type="EMBL" id="CAWUFR010000061">
    <property type="protein sequence ID" value="CAK6962840.1"/>
    <property type="molecule type" value="Genomic_DNA"/>
</dbReference>
<evidence type="ECO:0000313" key="6">
    <source>
        <dbReference type="Proteomes" id="UP001314229"/>
    </source>
</evidence>
<dbReference type="InterPro" id="IPR002957">
    <property type="entry name" value="Keratin_I"/>
</dbReference>
<sequence>MPISVEQQSSPSIAYSFEEGTTVGSRQSLITTGGYLGRAPSVYGGSGGYGTRISQSSSGFSSGSIFGYDSSVITNEKVTMQNLNDRLASYLQRVRSLESANGKLEQQIKEFNDKRCIISTDLTIHSATISDLRAKIARRYTENQSIILQIENAHLAMDDFKMKYEMEVNMCNAVEADVARLRGIRDSMKLSITDLSVQIQSLKEELAYLKTSHAEEIERLRVQQSGTVNVQVDNSHSVDLTKVLDDMRGQYEAMMMKNKEEAERWFQEKMKGLQITIITGTKEVETYSVQLKELKMTYQSLEIKLQSIRSEIQCRYQSLEETKSRFSIQLNQLQLTINMLEVELQQLRDSLEQQRREYNLLLDIKMRLELEIVEYRRLLDGEYKQAKAVIISKVVEQVEEKKPHIERRVKIITEEIIDGKVVSSSVDTQVEDIQ</sequence>
<comment type="caution">
    <text evidence="5">The sequence shown here is derived from an EMBL/GenBank/DDBJ whole genome shotgun (WGS) entry which is preliminary data.</text>
</comment>
<keyword evidence="2 3" id="KW-0175">Coiled coil</keyword>
<keyword evidence="1" id="KW-0403">Intermediate filament</keyword>
<dbReference type="PRINTS" id="PR01248">
    <property type="entry name" value="TYPE1KERATIN"/>
</dbReference>
<dbReference type="PANTHER" id="PTHR23239:SF180">
    <property type="entry name" value="KERATIN, TYPE I CYTOSKELETAL 17"/>
    <property type="match status" value="1"/>
</dbReference>
<keyword evidence="6" id="KW-1185">Reference proteome</keyword>
<feature type="domain" description="IF rod" evidence="4">
    <location>
        <begin position="76"/>
        <end position="386"/>
    </location>
</feature>
<dbReference type="GO" id="GO:0005882">
    <property type="term" value="C:intermediate filament"/>
    <property type="evidence" value="ECO:0007669"/>
    <property type="project" value="UniProtKB-KW"/>
</dbReference>
<dbReference type="Gene3D" id="1.20.5.1160">
    <property type="entry name" value="Vasodilator-stimulated phosphoprotein"/>
    <property type="match status" value="1"/>
</dbReference>
<feature type="coiled-coil region" evidence="3">
    <location>
        <begin position="73"/>
        <end position="114"/>
    </location>
</feature>
<protein>
    <submittedName>
        <fullName evidence="5">Keratin, type I cytoskeletal 42-like</fullName>
    </submittedName>
</protein>
<dbReference type="Pfam" id="PF00038">
    <property type="entry name" value="Filament"/>
    <property type="match status" value="1"/>
</dbReference>
<dbReference type="GO" id="GO:0005198">
    <property type="term" value="F:structural molecule activity"/>
    <property type="evidence" value="ECO:0007669"/>
    <property type="project" value="InterPro"/>
</dbReference>
<evidence type="ECO:0000256" key="3">
    <source>
        <dbReference type="SAM" id="Coils"/>
    </source>
</evidence>
<dbReference type="AlphaFoldDB" id="A0AAV1NUN4"/>
<evidence type="ECO:0000259" key="4">
    <source>
        <dbReference type="PROSITE" id="PS51842"/>
    </source>
</evidence>